<evidence type="ECO:0000256" key="4">
    <source>
        <dbReference type="ARBA" id="ARBA00022989"/>
    </source>
</evidence>
<dbReference type="PANTHER" id="PTHR48061:SF46">
    <property type="entry name" value="LEUCINE-RICH REPEAT-CONTAINING N-TERMINAL PLANT-TYPE DOMAIN-CONTAINING PROTEIN"/>
    <property type="match status" value="1"/>
</dbReference>
<organism evidence="9 10">
    <name type="scientific">Gossypium australe</name>
    <dbReference type="NCBI Taxonomy" id="47621"/>
    <lineage>
        <taxon>Eukaryota</taxon>
        <taxon>Viridiplantae</taxon>
        <taxon>Streptophyta</taxon>
        <taxon>Embryophyta</taxon>
        <taxon>Tracheophyta</taxon>
        <taxon>Spermatophyta</taxon>
        <taxon>Magnoliopsida</taxon>
        <taxon>eudicotyledons</taxon>
        <taxon>Gunneridae</taxon>
        <taxon>Pentapetalae</taxon>
        <taxon>rosids</taxon>
        <taxon>malvids</taxon>
        <taxon>Malvales</taxon>
        <taxon>Malvaceae</taxon>
        <taxon>Malvoideae</taxon>
        <taxon>Gossypium</taxon>
    </lineage>
</organism>
<feature type="signal peptide" evidence="8">
    <location>
        <begin position="1"/>
        <end position="21"/>
    </location>
</feature>
<evidence type="ECO:0000256" key="6">
    <source>
        <dbReference type="ARBA" id="ARBA00023170"/>
    </source>
</evidence>
<name>A0A5B6VE91_9ROSI</name>
<evidence type="ECO:0000313" key="10">
    <source>
        <dbReference type="Proteomes" id="UP000325315"/>
    </source>
</evidence>
<sequence length="116" mass="13135">MRYHCPTFYLLLCFHFISVPSFQSTLSSSSFILRPPLGRMVQIAAYGMEKSEISSNFGRFPSLTHLDLSSSCFSSPVPYEISYLSKLDSLHLSFFPFTVSIDIQATEPILKLENLL</sequence>
<dbReference type="AlphaFoldDB" id="A0A5B6VE91"/>
<evidence type="ECO:0000256" key="3">
    <source>
        <dbReference type="ARBA" id="ARBA00022729"/>
    </source>
</evidence>
<protein>
    <submittedName>
        <fullName evidence="9">Receptor-like protein 12</fullName>
    </submittedName>
</protein>
<comment type="subcellular location">
    <subcellularLocation>
        <location evidence="1">Membrane</location>
        <topology evidence="1">Single-pass type I membrane protein</topology>
    </subcellularLocation>
</comment>
<keyword evidence="2" id="KW-0812">Transmembrane</keyword>
<keyword evidence="7" id="KW-0325">Glycoprotein</keyword>
<dbReference type="SUPFAM" id="SSF52058">
    <property type="entry name" value="L domain-like"/>
    <property type="match status" value="1"/>
</dbReference>
<dbReference type="InterPro" id="IPR046956">
    <property type="entry name" value="RLP23-like"/>
</dbReference>
<dbReference type="OrthoDB" id="1305316at2759"/>
<dbReference type="Proteomes" id="UP000325315">
    <property type="component" value="Unassembled WGS sequence"/>
</dbReference>
<proteinExistence type="predicted"/>
<evidence type="ECO:0000256" key="1">
    <source>
        <dbReference type="ARBA" id="ARBA00004479"/>
    </source>
</evidence>
<evidence type="ECO:0000313" key="9">
    <source>
        <dbReference type="EMBL" id="KAA3467316.1"/>
    </source>
</evidence>
<evidence type="ECO:0000256" key="2">
    <source>
        <dbReference type="ARBA" id="ARBA00022692"/>
    </source>
</evidence>
<keyword evidence="4" id="KW-1133">Transmembrane helix</keyword>
<comment type="caution">
    <text evidence="9">The sequence shown here is derived from an EMBL/GenBank/DDBJ whole genome shotgun (WGS) entry which is preliminary data.</text>
</comment>
<dbReference type="PANTHER" id="PTHR48061">
    <property type="entry name" value="LEUCINE-RICH REPEAT RECEPTOR PROTEIN KINASE EMS1-LIKE-RELATED"/>
    <property type="match status" value="1"/>
</dbReference>
<evidence type="ECO:0000256" key="8">
    <source>
        <dbReference type="SAM" id="SignalP"/>
    </source>
</evidence>
<dbReference type="GO" id="GO:0016020">
    <property type="term" value="C:membrane"/>
    <property type="evidence" value="ECO:0007669"/>
    <property type="project" value="UniProtKB-SubCell"/>
</dbReference>
<keyword evidence="6 9" id="KW-0675">Receptor</keyword>
<dbReference type="EMBL" id="SMMG02000007">
    <property type="protein sequence ID" value="KAA3467316.1"/>
    <property type="molecule type" value="Genomic_DNA"/>
</dbReference>
<keyword evidence="10" id="KW-1185">Reference proteome</keyword>
<dbReference type="InterPro" id="IPR032675">
    <property type="entry name" value="LRR_dom_sf"/>
</dbReference>
<evidence type="ECO:0000256" key="7">
    <source>
        <dbReference type="ARBA" id="ARBA00023180"/>
    </source>
</evidence>
<keyword evidence="5" id="KW-0472">Membrane</keyword>
<reference evidence="10" key="1">
    <citation type="journal article" date="2019" name="Plant Biotechnol. J.">
        <title>Genome sequencing of the Australian wild diploid species Gossypium australe highlights disease resistance and delayed gland morphogenesis.</title>
        <authorList>
            <person name="Cai Y."/>
            <person name="Cai X."/>
            <person name="Wang Q."/>
            <person name="Wang P."/>
            <person name="Zhang Y."/>
            <person name="Cai C."/>
            <person name="Xu Y."/>
            <person name="Wang K."/>
            <person name="Zhou Z."/>
            <person name="Wang C."/>
            <person name="Geng S."/>
            <person name="Li B."/>
            <person name="Dong Q."/>
            <person name="Hou Y."/>
            <person name="Wang H."/>
            <person name="Ai P."/>
            <person name="Liu Z."/>
            <person name="Yi F."/>
            <person name="Sun M."/>
            <person name="An G."/>
            <person name="Cheng J."/>
            <person name="Zhang Y."/>
            <person name="Shi Q."/>
            <person name="Xie Y."/>
            <person name="Shi X."/>
            <person name="Chang Y."/>
            <person name="Huang F."/>
            <person name="Chen Y."/>
            <person name="Hong S."/>
            <person name="Mi L."/>
            <person name="Sun Q."/>
            <person name="Zhang L."/>
            <person name="Zhou B."/>
            <person name="Peng R."/>
            <person name="Zhang X."/>
            <person name="Liu F."/>
        </authorList>
    </citation>
    <scope>NUCLEOTIDE SEQUENCE [LARGE SCALE GENOMIC DNA]</scope>
    <source>
        <strain evidence="10">cv. PA1801</strain>
    </source>
</reference>
<keyword evidence="3 8" id="KW-0732">Signal</keyword>
<accession>A0A5B6VE91</accession>
<feature type="chain" id="PRO_5022927418" evidence="8">
    <location>
        <begin position="22"/>
        <end position="116"/>
    </location>
</feature>
<dbReference type="Gene3D" id="3.80.10.10">
    <property type="entry name" value="Ribonuclease Inhibitor"/>
    <property type="match status" value="1"/>
</dbReference>
<gene>
    <name evidence="9" type="ORF">EPI10_002339</name>
</gene>
<evidence type="ECO:0000256" key="5">
    <source>
        <dbReference type="ARBA" id="ARBA00023136"/>
    </source>
</evidence>